<dbReference type="EMBL" id="SNYN01000028">
    <property type="protein sequence ID" value="TDQ45859.1"/>
    <property type="molecule type" value="Genomic_DNA"/>
</dbReference>
<dbReference type="PROSITE" id="PS50065">
    <property type="entry name" value="HMG_COA_REDUCTASE_4"/>
    <property type="match status" value="1"/>
</dbReference>
<name>A0A4R6UK65_9ACTN</name>
<dbReference type="Pfam" id="PF14490">
    <property type="entry name" value="HHH_RecD2"/>
    <property type="match status" value="1"/>
</dbReference>
<dbReference type="RefSeq" id="WP_133743337.1">
    <property type="nucleotide sequence ID" value="NZ_SNYN01000028.1"/>
</dbReference>
<comment type="caution">
    <text evidence="2">The sequence shown here is derived from an EMBL/GenBank/DDBJ whole genome shotgun (WGS) entry which is preliminary data.</text>
</comment>
<dbReference type="GO" id="GO:0015936">
    <property type="term" value="P:coenzyme A metabolic process"/>
    <property type="evidence" value="ECO:0007669"/>
    <property type="project" value="InterPro"/>
</dbReference>
<dbReference type="InterPro" id="IPR016166">
    <property type="entry name" value="FAD-bd_PCMH"/>
</dbReference>
<dbReference type="Proteomes" id="UP000295281">
    <property type="component" value="Unassembled WGS sequence"/>
</dbReference>
<dbReference type="SUPFAM" id="SSF52540">
    <property type="entry name" value="P-loop containing nucleoside triphosphate hydrolases"/>
    <property type="match status" value="1"/>
</dbReference>
<keyword evidence="3" id="KW-1185">Reference proteome</keyword>
<dbReference type="Gene3D" id="3.40.50.300">
    <property type="entry name" value="P-loop containing nucleotide triphosphate hydrolases"/>
    <property type="match status" value="2"/>
</dbReference>
<dbReference type="Pfam" id="PF13604">
    <property type="entry name" value="AAA_30"/>
    <property type="match status" value="1"/>
</dbReference>
<dbReference type="InterPro" id="IPR002202">
    <property type="entry name" value="HMG_CoA_Rdtase"/>
</dbReference>
<feature type="domain" description="FAD-binding PCMH-type" evidence="1">
    <location>
        <begin position="223"/>
        <end position="449"/>
    </location>
</feature>
<proteinExistence type="predicted"/>
<evidence type="ECO:0000313" key="2">
    <source>
        <dbReference type="EMBL" id="TDQ45859.1"/>
    </source>
</evidence>
<organism evidence="2 3">
    <name type="scientific">Actinorugispora endophytica</name>
    <dbReference type="NCBI Taxonomy" id="1605990"/>
    <lineage>
        <taxon>Bacteria</taxon>
        <taxon>Bacillati</taxon>
        <taxon>Actinomycetota</taxon>
        <taxon>Actinomycetes</taxon>
        <taxon>Streptosporangiales</taxon>
        <taxon>Nocardiopsidaceae</taxon>
        <taxon>Actinorugispora</taxon>
    </lineage>
</organism>
<gene>
    <name evidence="2" type="ORF">EV190_12816</name>
</gene>
<evidence type="ECO:0000313" key="3">
    <source>
        <dbReference type="Proteomes" id="UP000295281"/>
    </source>
</evidence>
<dbReference type="Gene3D" id="1.10.10.2220">
    <property type="match status" value="1"/>
</dbReference>
<dbReference type="PROSITE" id="PS51387">
    <property type="entry name" value="FAD_PCMH"/>
    <property type="match status" value="1"/>
</dbReference>
<accession>A0A4R6UK65</accession>
<evidence type="ECO:0000259" key="1">
    <source>
        <dbReference type="PROSITE" id="PS51387"/>
    </source>
</evidence>
<sequence length="583" mass="59149">MVDPSSPSPPSVPGDAVERTRHVLARMRAPERLAEPLVGALGPGAAEELSEDPWRLLALGSVTPTQADFCARALLAGAALPTDPRRVRALVAHLLQRAARDGHTAIDRDRMEGALSRLGVRSAESALEAVSEDGRVLLSEVVPDTDDDEFGDEAPEMPDAELFFALASLGAAEQRLGEGLARLVGGEPVMDSATAAETVQAAALALDRELVPETASALVTVALRGVSVLVHGPGSAGTIAEAVRYAAAIAEESQVGLVVAAPTASGAAALNRRLDGVVRVRTVAELLAGSEAPAAGLVVVVDAMALDTETAAALVDRCGTDTHLALVADPAQLPSAGPGQVVADLITSGVAAVAVLPGDPAPGPQVLLAAEVGDGELADDVRAPGREVVLVPAASEGEAAYRALQLVTDSIPRTFDLTSDQVQVITSGRGGEAGSTALSAACKARLNPGPGAVLGLDPGDRVLLAGRGPGYGPGDTGVLRAVGEKGPSVELADGRTVTVADPSHLRPGWAVPLAAALGGAWPAAVLVFTPDAALSRPAVYTALTRGERHVSIVNAAGPALAESVRDVPAVHRYTRLVQVLREG</sequence>
<dbReference type="AlphaFoldDB" id="A0A4R6UK65"/>
<dbReference type="GO" id="GO:0071949">
    <property type="term" value="F:FAD binding"/>
    <property type="evidence" value="ECO:0007669"/>
    <property type="project" value="InterPro"/>
</dbReference>
<dbReference type="InterPro" id="IPR029493">
    <property type="entry name" value="RecD2-like_HHH"/>
</dbReference>
<reference evidence="2 3" key="1">
    <citation type="submission" date="2019-03" db="EMBL/GenBank/DDBJ databases">
        <title>Genomic Encyclopedia of Type Strains, Phase IV (KMG-IV): sequencing the most valuable type-strain genomes for metagenomic binning, comparative biology and taxonomic classification.</title>
        <authorList>
            <person name="Goeker M."/>
        </authorList>
    </citation>
    <scope>NUCLEOTIDE SEQUENCE [LARGE SCALE GENOMIC DNA]</scope>
    <source>
        <strain evidence="2 3">DSM 46770</strain>
    </source>
</reference>
<dbReference type="OrthoDB" id="9763659at2"/>
<dbReference type="InterPro" id="IPR027417">
    <property type="entry name" value="P-loop_NTPase"/>
</dbReference>
<dbReference type="Gene3D" id="2.30.30.940">
    <property type="match status" value="1"/>
</dbReference>
<dbReference type="GO" id="GO:0004420">
    <property type="term" value="F:hydroxymethylglutaryl-CoA reductase (NADPH) activity"/>
    <property type="evidence" value="ECO:0007669"/>
    <property type="project" value="InterPro"/>
</dbReference>
<protein>
    <submittedName>
        <fullName evidence="2">Exodeoxyribonuclease V alpha subunit</fullName>
    </submittedName>
</protein>